<dbReference type="RefSeq" id="WP_208235230.1">
    <property type="nucleotide sequence ID" value="NZ_JAGEVG010000029.1"/>
</dbReference>
<dbReference type="Pfam" id="PF07593">
    <property type="entry name" value="UnbV_ASPIC"/>
    <property type="match status" value="1"/>
</dbReference>
<keyword evidence="1" id="KW-0732">Signal</keyword>
<evidence type="ECO:0000259" key="2">
    <source>
        <dbReference type="Pfam" id="PF07593"/>
    </source>
</evidence>
<dbReference type="InterPro" id="IPR027039">
    <property type="entry name" value="Crtac1"/>
</dbReference>
<accession>A0ABS3SWN8</accession>
<comment type="caution">
    <text evidence="3">The sequence shown here is derived from an EMBL/GenBank/DDBJ whole genome shotgun (WGS) entry which is preliminary data.</text>
</comment>
<organism evidence="3 4">
    <name type="scientific">Gelidibacter pelagius</name>
    <dbReference type="NCBI Taxonomy" id="2819985"/>
    <lineage>
        <taxon>Bacteria</taxon>
        <taxon>Pseudomonadati</taxon>
        <taxon>Bacteroidota</taxon>
        <taxon>Flavobacteriia</taxon>
        <taxon>Flavobacteriales</taxon>
        <taxon>Flavobacteriaceae</taxon>
        <taxon>Gelidibacter</taxon>
    </lineage>
</organism>
<protein>
    <submittedName>
        <fullName evidence="3">VCBS repeat-containing protein</fullName>
    </submittedName>
</protein>
<name>A0ABS3SWN8_9FLAO</name>
<evidence type="ECO:0000313" key="4">
    <source>
        <dbReference type="Proteomes" id="UP000681315"/>
    </source>
</evidence>
<dbReference type="InterPro" id="IPR013517">
    <property type="entry name" value="FG-GAP"/>
</dbReference>
<dbReference type="Gene3D" id="2.130.10.130">
    <property type="entry name" value="Integrin alpha, N-terminal"/>
    <property type="match status" value="3"/>
</dbReference>
<dbReference type="SUPFAM" id="SSF69318">
    <property type="entry name" value="Integrin alpha N-terminal domain"/>
    <property type="match status" value="2"/>
</dbReference>
<dbReference type="InterPro" id="IPR028994">
    <property type="entry name" value="Integrin_alpha_N"/>
</dbReference>
<dbReference type="Proteomes" id="UP000681315">
    <property type="component" value="Unassembled WGS sequence"/>
</dbReference>
<dbReference type="PANTHER" id="PTHR16026:SF0">
    <property type="entry name" value="CARTILAGE ACIDIC PROTEIN 1"/>
    <property type="match status" value="1"/>
</dbReference>
<keyword evidence="4" id="KW-1185">Reference proteome</keyword>
<feature type="domain" description="ASPIC/UnbV" evidence="2">
    <location>
        <begin position="530"/>
        <end position="596"/>
    </location>
</feature>
<sequence length="1092" mass="122962">MSKLTLKANLILVLIVILSCFSCKEESKEKEENKETNFLFNKLSVERTNISFQNTITEDVNHSIINYIYYYNGGGVAAGDINNDGLPDLYFVSNMGENKLYLNKGNMEFEDITATANVSSKSSWNTGVTMVDINNDGFLDIYLCSVSGLLDFEGHNELFINNGDGTFTEMSKEYGLDFKGYSTQAYFFDYDKDGDLDVYIVNHAVHTTLSHGPSHVRNQRVPLVGDVLLNNDNGKFVDVSAKANIYGGINGYGLSATIADFNNDGWDDIYVCNDFHEDDYYYINNQDGTFSDQIKNAFSTISRFSMGSDAADINGNGYQDLITLDMLPKDERIIKETEGDDAMFNMQERMRELGYKDQYARNMLQINNNGAYFTETALYNNIADTDWSWGPLIADFNNDGHQDLFVSNGILRRPNSLDFRKYVANAFRGRSPESALNWLYNSINEMPSGRVTNEIFEGNSNKFENRTGEWIENMPSLSNGAIYIDLDNDGDLDLVINNLNGYANVYENTTNSAKNYLSVQLDYKDQNKEGIGAKVIVFSGGKSQLKQLFKSRGFLSATDSTLHFGLGDDNKIDSLQVIWPNQKFQILKDPKINQRIIVSYAEDSIEDYKYQNKLINEDYFKESKLISFEHIEDDYNDFVQEKLIPYKVSTLGPAIDIADIDNNGFDDIFIGNSSGKPAKLYLNNGISFREMNIEAIENDSLYEDNDAVFFDANNNNSLDLYVASGINRTRDRAYEADRLYLNINGSFVKSEGKIPINSLVTSCVAAYDFDNDGDMDLFVGNLSDPDDFGLPVSSYILVNDGQGTFHKHKGFSLTSKVTSAVWADIDNDGVKDLLVSTEWDGPKIYLNKNGKLTLVELPEGMNGLWQSIASYDIDGDGDQDILLGNWGLNTRFNPTAETPLLMYYSDFDQNGKNETVLAYGKNGNYYPVNSKDELASQMNVISKRFVTYKDFALKTIEEVLTTEAVNKAVKYEVHTFASGYLRNDNGSFHEFVEFPKELQLGPINSFKNITIDDAEQLLVSGNTLKVNTYHSTYTSLKGLFLKDLSDMNAVSEFGIQPFHGQVKETVTLKMKDKNLLIIITNNEGLKAYTYKK</sequence>
<dbReference type="Pfam" id="PF13517">
    <property type="entry name" value="FG-GAP_3"/>
    <property type="match status" value="4"/>
</dbReference>
<proteinExistence type="predicted"/>
<dbReference type="InterPro" id="IPR011519">
    <property type="entry name" value="UnbV_ASPIC"/>
</dbReference>
<dbReference type="EMBL" id="JAGEVG010000029">
    <property type="protein sequence ID" value="MBO3100128.1"/>
    <property type="molecule type" value="Genomic_DNA"/>
</dbReference>
<evidence type="ECO:0000256" key="1">
    <source>
        <dbReference type="ARBA" id="ARBA00022729"/>
    </source>
</evidence>
<dbReference type="PROSITE" id="PS51257">
    <property type="entry name" value="PROKAR_LIPOPROTEIN"/>
    <property type="match status" value="1"/>
</dbReference>
<evidence type="ECO:0000313" key="3">
    <source>
        <dbReference type="EMBL" id="MBO3100128.1"/>
    </source>
</evidence>
<dbReference type="PANTHER" id="PTHR16026">
    <property type="entry name" value="CARTILAGE ACIDIC PROTEIN 1"/>
    <property type="match status" value="1"/>
</dbReference>
<reference evidence="3 4" key="1">
    <citation type="submission" date="2021-03" db="EMBL/GenBank/DDBJ databases">
        <title>Gelidibacter sp. nov., isolated from costal sediment.</title>
        <authorList>
            <person name="Lun K.-Y."/>
        </authorList>
    </citation>
    <scope>NUCLEOTIDE SEQUENCE [LARGE SCALE GENOMIC DNA]</scope>
    <source>
        <strain evidence="3 4">DF109</strain>
    </source>
</reference>
<gene>
    <name evidence="3" type="ORF">J4051_17785</name>
</gene>